<feature type="domain" description="Cwf19-like C-terminal" evidence="3">
    <location>
        <begin position="281"/>
        <end position="398"/>
    </location>
</feature>
<feature type="compositionally biased region" description="Polar residues" evidence="1">
    <location>
        <begin position="259"/>
        <end position="268"/>
    </location>
</feature>
<dbReference type="eggNOG" id="KOG2476">
    <property type="taxonomic scope" value="Eukaryota"/>
</dbReference>
<dbReference type="InterPro" id="IPR006767">
    <property type="entry name" value="Cwf19-like_C_dom-2"/>
</dbReference>
<dbReference type="CDD" id="cd07380">
    <property type="entry name" value="MPP_CWF19_N"/>
    <property type="match status" value="1"/>
</dbReference>
<feature type="domain" description="Cwf19-like protein C-terminal" evidence="2">
    <location>
        <begin position="452"/>
        <end position="524"/>
    </location>
</feature>
<dbReference type="STRING" id="1206466.K0KBJ3"/>
<dbReference type="EMBL" id="CAIF01000043">
    <property type="protein sequence ID" value="CCH42400.1"/>
    <property type="molecule type" value="Genomic_DNA"/>
</dbReference>
<comment type="caution">
    <text evidence="4">The sequence shown here is derived from an EMBL/GenBank/DDBJ whole genome shotgun (WGS) entry which is preliminary data.</text>
</comment>
<sequence>MSSLIVCIELISESVQPKGLPQLAYPGQENISTVITKTNALNKKSGPFDATIFLGDVISKADNENTSKPILVDVEHPIYFTADSSSDITQSIPNFNNLGNFGVHAFANEITLAFITGDESTINENLNEFKSKIEGKEIDILVTYQWPKVISHEAKLFLGNSNIDTIVKLTKPKYHFAIGSQSGHFLERLPFEWEDGSITRFISLSKFGFKEKWIYAFNYSKGQDSTPPKTLTPNPFTTIQDKEEGLASPESKKRKAQDSDLTPINDESQPIAKKHAATNKVVLPENCFFCLSNPKLKEHLIISIGEHSYLTIAKGPLTRPTDKMKFSGHCLIIPIAHNPRLEQNVENIQKEDQQTLSEVLRYELSLVKLFASFNLGTVIFQINKSNNVHFHNQVFPVAVDFLTDFEKTLNKNASINNTKYTRNVQLNFRKFNDDTDEEYQSFLRTHKDFISFKVFNKSIEDKSIYVSDIDSLDKPLDLQFGRRVLAYLLQVPKRIKWDKCQQSEQRETQETETFKEAFKPFDFTAEL</sequence>
<evidence type="ECO:0000313" key="5">
    <source>
        <dbReference type="Proteomes" id="UP000009328"/>
    </source>
</evidence>
<dbReference type="FunCoup" id="K0KBJ3">
    <property type="interactions" value="1140"/>
</dbReference>
<reference evidence="4 5" key="1">
    <citation type="journal article" date="2012" name="Eukaryot. Cell">
        <title>Draft genome sequence of Wickerhamomyces ciferrii NRRL Y-1031 F-60-10.</title>
        <authorList>
            <person name="Schneider J."/>
            <person name="Andrea H."/>
            <person name="Blom J."/>
            <person name="Jaenicke S."/>
            <person name="Ruckert C."/>
            <person name="Schorsch C."/>
            <person name="Szczepanowski R."/>
            <person name="Farwick M."/>
            <person name="Goesmann A."/>
            <person name="Puhler A."/>
            <person name="Schaffer S."/>
            <person name="Tauch A."/>
            <person name="Kohler T."/>
            <person name="Brinkrolf K."/>
        </authorList>
    </citation>
    <scope>NUCLEOTIDE SEQUENCE [LARGE SCALE GENOMIC DNA]</scope>
    <source>
        <strain evidence="5">ATCC 14091 / BCRC 22168 / CBS 111 / JCM 3599 / NBRC 0793 / NRRL Y-1031 F-60-10</strain>
    </source>
</reference>
<evidence type="ECO:0000313" key="4">
    <source>
        <dbReference type="EMBL" id="CCH42400.1"/>
    </source>
</evidence>
<dbReference type="PANTHER" id="PTHR12072">
    <property type="entry name" value="CWF19, CELL CYCLE CONTROL PROTEIN"/>
    <property type="match status" value="1"/>
</dbReference>
<accession>K0KBJ3</accession>
<dbReference type="GO" id="GO:0071014">
    <property type="term" value="C:post-mRNA release spliceosomal complex"/>
    <property type="evidence" value="ECO:0007669"/>
    <property type="project" value="TreeGrafter"/>
</dbReference>
<dbReference type="AlphaFoldDB" id="K0KBJ3"/>
<dbReference type="InterPro" id="IPR036265">
    <property type="entry name" value="HIT-like_sf"/>
</dbReference>
<protein>
    <submittedName>
        <fullName evidence="4">CWF19-like protein 1</fullName>
    </submittedName>
</protein>
<dbReference type="Pfam" id="PF04676">
    <property type="entry name" value="CwfJ_C_2"/>
    <property type="match status" value="1"/>
</dbReference>
<organism evidence="4 5">
    <name type="scientific">Wickerhamomyces ciferrii (strain ATCC 14091 / BCRC 22168 / CBS 111 / JCM 3599 / NBRC 0793 / NRRL Y-1031 F-60-10)</name>
    <name type="common">Yeast</name>
    <name type="synonym">Pichia ciferrii</name>
    <dbReference type="NCBI Taxonomy" id="1206466"/>
    <lineage>
        <taxon>Eukaryota</taxon>
        <taxon>Fungi</taxon>
        <taxon>Dikarya</taxon>
        <taxon>Ascomycota</taxon>
        <taxon>Saccharomycotina</taxon>
        <taxon>Saccharomycetes</taxon>
        <taxon>Phaffomycetales</taxon>
        <taxon>Wickerhamomycetaceae</taxon>
        <taxon>Wickerhamomyces</taxon>
    </lineage>
</organism>
<name>K0KBJ3_WICCF</name>
<evidence type="ECO:0000259" key="2">
    <source>
        <dbReference type="Pfam" id="PF04676"/>
    </source>
</evidence>
<dbReference type="Proteomes" id="UP000009328">
    <property type="component" value="Unassembled WGS sequence"/>
</dbReference>
<gene>
    <name evidence="4" type="ORF">BN7_1945</name>
</gene>
<dbReference type="HOGENOM" id="CLU_019955_0_0_1"/>
<dbReference type="PANTHER" id="PTHR12072:SF4">
    <property type="entry name" value="CWF19-LIKE PROTEIN 1"/>
    <property type="match status" value="1"/>
</dbReference>
<dbReference type="InParanoid" id="K0KBJ3"/>
<proteinExistence type="predicted"/>
<keyword evidence="5" id="KW-1185">Reference proteome</keyword>
<dbReference type="Pfam" id="PF04677">
    <property type="entry name" value="CwfJ_C_1"/>
    <property type="match status" value="1"/>
</dbReference>
<dbReference type="InterPro" id="IPR040194">
    <property type="entry name" value="Cwf19-like"/>
</dbReference>
<evidence type="ECO:0000259" key="3">
    <source>
        <dbReference type="Pfam" id="PF04677"/>
    </source>
</evidence>
<dbReference type="InterPro" id="IPR006768">
    <property type="entry name" value="Cwf19-like_C_dom-1"/>
</dbReference>
<evidence type="ECO:0000256" key="1">
    <source>
        <dbReference type="SAM" id="MobiDB-lite"/>
    </source>
</evidence>
<dbReference type="SUPFAM" id="SSF54197">
    <property type="entry name" value="HIT-like"/>
    <property type="match status" value="1"/>
</dbReference>
<feature type="region of interest" description="Disordered" evidence="1">
    <location>
        <begin position="242"/>
        <end position="270"/>
    </location>
</feature>
<dbReference type="GO" id="GO:0061632">
    <property type="term" value="F:RNA lariat debranching enzyme activator activity"/>
    <property type="evidence" value="ECO:0007669"/>
    <property type="project" value="TreeGrafter"/>
</dbReference>
<dbReference type="GO" id="GO:0000398">
    <property type="term" value="P:mRNA splicing, via spliceosome"/>
    <property type="evidence" value="ECO:0007669"/>
    <property type="project" value="TreeGrafter"/>
</dbReference>